<feature type="region of interest" description="Disordered" evidence="1">
    <location>
        <begin position="608"/>
        <end position="686"/>
    </location>
</feature>
<name>A0AAJ7U6R8_PETMA</name>
<organism evidence="3 4">
    <name type="scientific">Petromyzon marinus</name>
    <name type="common">Sea lamprey</name>
    <dbReference type="NCBI Taxonomy" id="7757"/>
    <lineage>
        <taxon>Eukaryota</taxon>
        <taxon>Metazoa</taxon>
        <taxon>Chordata</taxon>
        <taxon>Craniata</taxon>
        <taxon>Vertebrata</taxon>
        <taxon>Cyclostomata</taxon>
        <taxon>Hyperoartia</taxon>
        <taxon>Petromyzontiformes</taxon>
        <taxon>Petromyzontidae</taxon>
        <taxon>Petromyzon</taxon>
    </lineage>
</organism>
<gene>
    <name evidence="4 5 6 7" type="primary">LOC116954466</name>
</gene>
<feature type="region of interest" description="Disordered" evidence="1">
    <location>
        <begin position="998"/>
        <end position="1042"/>
    </location>
</feature>
<dbReference type="InterPro" id="IPR029526">
    <property type="entry name" value="PGBD"/>
</dbReference>
<feature type="compositionally biased region" description="Low complexity" evidence="1">
    <location>
        <begin position="635"/>
        <end position="644"/>
    </location>
</feature>
<dbReference type="AlphaFoldDB" id="A0AAJ7U6R8"/>
<feature type="region of interest" description="Disordered" evidence="1">
    <location>
        <begin position="1158"/>
        <end position="1208"/>
    </location>
</feature>
<dbReference type="RefSeq" id="XP_032830894.1">
    <property type="nucleotide sequence ID" value="XM_032975003.1"/>
</dbReference>
<reference evidence="4 5" key="1">
    <citation type="submission" date="2025-04" db="UniProtKB">
        <authorList>
            <consortium name="RefSeq"/>
        </authorList>
    </citation>
    <scope>IDENTIFICATION</scope>
    <source>
        <tissue evidence="4 5">Sperm</tissue>
    </source>
</reference>
<sequence>MARQEAMAESEVEHFVDLCTTTAIRNASDLKLEASDSGDDDCVEVLDEVLGSSSEEEEEEDDDVSLVVVEAADNATAGKPAAEEGGSQVRWTQELSVDEVKVEAFTRSSGPVHSLKPGAEPLEFLKLFLDDAFMERIAAETNHCAAQSHAVGWKPATRATVSTFLGVLLVMGINVLPELNQYWATDDCLGNQFIQRAMSRNRFKNLMRYLRLTDDEKMPKKGEAGYDPLYRVRPLIDHLLSAFHRHFVPFRDITVDEATCRFKGTMEFSPYAEAKPTKYGIKVFMSACAASGYVHSFFVHTGADEYIMRHGMGHYTMMQLTRRLRGHRHHVYFGRFFTSARLLRDLLRRGVYACGPVRAYHRGFPLDLRDARLRKGDVHFRQSGQLVACAWGEKKRVTTLSTNSRPIMEPAQKRPGFCSDGGCPERPQPVGNFNASKDGADAAVHLRTCYSLGREGKKWWRHLIFVLVNTAVANAYTVHRLSNVPPPKLPASHLQFRLLLAKQLVAGYAEGRAAKRPRRKRDIEKVISTEHLSRHVCVKFTGRKRVCVLCSRRGCRTAKGRGVQSSYGCVICNVHLCRVGCFLQYHEMAHLPTDFVVDPAVQIVHCPAPEAARKPRRGTAARGSARSKAAKKPGGKAASKSTRGPAPPPPPPPLRRRPPPPRRRPRRSGARAVAVEESPGDESDCVVVDEYLPKRVKLESEPEDDLEDEFVEEVDQCTQVSEKEDEEERSGSAGGGDGASVGADRGSPGLTLAPADVDDSACRSVRELAEPARDSPGGDAAGGSRAGRQRQEEGAEGGRRTSPDNGTDSRKLPDLGAGAEGRGTRSDCCAPEGFTEDPARSGRGDAETPAGDAEFRTSDRDRTTGREAPAVDGKEGDRSGEEAQVPVTTESGQGEAKHLARAREGVPARDQDFKQEPVQAYAREVLTGNLHGDARAFDASVATAREAPGGLPRGPPVDTLRGVPCSLFTRVQAAPQAVAAVPESGRAAGVDEALSSKYAARERAPAPAGDGDAREVPSRQYGATTEGPRPRASAQSAGRECLPIPPYEFPPRASPLRAGCDAERAARGCHVEPPQGREPARGFPRLCPPLSALPSQHPHQLPGPIESLARQPVGSGHLARHTASPQQQHGYPALGLYPFQELYRPHLPLLHHLLPPQLQQKQQRQQRHGVGGGGGGELAPPPYGLQDGPYGFHDGPYGARAPTQHGEQ</sequence>
<keyword evidence="3" id="KW-1185">Reference proteome</keyword>
<dbReference type="RefSeq" id="XP_032830892.1">
    <property type="nucleotide sequence ID" value="XM_032975001.1"/>
</dbReference>
<dbReference type="RefSeq" id="XP_032830891.1">
    <property type="nucleotide sequence ID" value="XM_032975000.1"/>
</dbReference>
<evidence type="ECO:0000313" key="4">
    <source>
        <dbReference type="RefSeq" id="XP_032830891.1"/>
    </source>
</evidence>
<feature type="compositionally biased region" description="Basic and acidic residues" evidence="1">
    <location>
        <begin position="837"/>
        <end position="846"/>
    </location>
</feature>
<feature type="compositionally biased region" description="Basic and acidic residues" evidence="1">
    <location>
        <begin position="789"/>
        <end position="813"/>
    </location>
</feature>
<dbReference type="PANTHER" id="PTHR46599">
    <property type="entry name" value="PIGGYBAC TRANSPOSABLE ELEMENT-DERIVED PROTEIN 4"/>
    <property type="match status" value="1"/>
</dbReference>
<dbReference type="RefSeq" id="XP_032830893.1">
    <property type="nucleotide sequence ID" value="XM_032975002.1"/>
</dbReference>
<evidence type="ECO:0000313" key="5">
    <source>
        <dbReference type="RefSeq" id="XP_032830892.1"/>
    </source>
</evidence>
<evidence type="ECO:0000313" key="3">
    <source>
        <dbReference type="Proteomes" id="UP001318040"/>
    </source>
</evidence>
<evidence type="ECO:0000313" key="7">
    <source>
        <dbReference type="RefSeq" id="XP_032830894.1"/>
    </source>
</evidence>
<accession>A0AAJ7U6R8</accession>
<feature type="domain" description="PiggyBac transposable element-derived protein" evidence="2">
    <location>
        <begin position="121"/>
        <end position="476"/>
    </location>
</feature>
<evidence type="ECO:0000256" key="1">
    <source>
        <dbReference type="SAM" id="MobiDB-lite"/>
    </source>
</evidence>
<evidence type="ECO:0000259" key="2">
    <source>
        <dbReference type="Pfam" id="PF13843"/>
    </source>
</evidence>
<feature type="compositionally biased region" description="Basic residues" evidence="1">
    <location>
        <begin position="654"/>
        <end position="669"/>
    </location>
</feature>
<feature type="compositionally biased region" description="Basic and acidic residues" evidence="1">
    <location>
        <begin position="853"/>
        <end position="865"/>
    </location>
</feature>
<feature type="compositionally biased region" description="Acidic residues" evidence="1">
    <location>
        <begin position="701"/>
        <end position="715"/>
    </location>
</feature>
<feature type="compositionally biased region" description="Basic and acidic residues" evidence="1">
    <location>
        <begin position="760"/>
        <end position="773"/>
    </location>
</feature>
<proteinExistence type="predicted"/>
<feature type="compositionally biased region" description="Basic and acidic residues" evidence="1">
    <location>
        <begin position="872"/>
        <end position="881"/>
    </location>
</feature>
<dbReference type="Pfam" id="PF13843">
    <property type="entry name" value="DDE_Tnp_1_7"/>
    <property type="match status" value="1"/>
</dbReference>
<dbReference type="PANTHER" id="PTHR46599:SF2">
    <property type="entry name" value="PIGGYBAC TRANSPOSABLE ELEMENT-DERIVED PROTEIN 4-LIKE"/>
    <property type="match status" value="1"/>
</dbReference>
<protein>
    <submittedName>
        <fullName evidence="4 5">Uncharacterized protein LOC116954466</fullName>
    </submittedName>
</protein>
<evidence type="ECO:0000313" key="6">
    <source>
        <dbReference type="RefSeq" id="XP_032830893.1"/>
    </source>
</evidence>
<dbReference type="KEGG" id="pmrn:116954466"/>
<feature type="region of interest" description="Disordered" evidence="1">
    <location>
        <begin position="698"/>
        <end position="916"/>
    </location>
</feature>
<feature type="compositionally biased region" description="Basic and acidic residues" evidence="1">
    <location>
        <begin position="895"/>
        <end position="915"/>
    </location>
</feature>
<dbReference type="Proteomes" id="UP001318040">
    <property type="component" value="Chromosome 55"/>
</dbReference>